<protein>
    <recommendedName>
        <fullName evidence="6">Tat pathway signal sequence</fullName>
    </recommendedName>
</protein>
<accession>A0ABR4PMF7</accession>
<dbReference type="Pfam" id="PF11807">
    <property type="entry name" value="UstYa"/>
    <property type="match status" value="1"/>
</dbReference>
<comment type="similarity">
    <text evidence="2">Belongs to the ustYa family.</text>
</comment>
<keyword evidence="3" id="KW-0472">Membrane</keyword>
<sequence>MAERYNLLPSELREECPAYDSKDTTQQTPIPKVQVTRRNIYFYVFSAFMLFFSGALVTIFVLIVFLESYKGFKAEHAVSYENGFQEEGLLPPSLIQLEQRRFRYPVDFRIEDGSEYLVTEPGDITYTGKPSPEIDRAWHELIWGRYFSISEEEANHLWGDQVEAYRDRERSGFTGGFDMFHQLHCLNQIRQALHRDYYPEHKIHGVVHLEHCINHLRQAIQCAASTAVTPNVWMEGYHHEYVKSNVVHTCRKFEPIRDYVKERFNGSLYVERPKKGVHEFDSVF</sequence>
<comment type="pathway">
    <text evidence="1">Mycotoxin biosynthesis.</text>
</comment>
<name>A0ABR4PMF7_9HELO</name>
<comment type="caution">
    <text evidence="4">The sequence shown here is derived from an EMBL/GenBank/DDBJ whole genome shotgun (WGS) entry which is preliminary data.</text>
</comment>
<keyword evidence="3" id="KW-1133">Transmembrane helix</keyword>
<evidence type="ECO:0000313" key="4">
    <source>
        <dbReference type="EMBL" id="KAL3424515.1"/>
    </source>
</evidence>
<evidence type="ECO:0000256" key="2">
    <source>
        <dbReference type="ARBA" id="ARBA00035112"/>
    </source>
</evidence>
<dbReference type="Proteomes" id="UP001629113">
    <property type="component" value="Unassembled WGS sequence"/>
</dbReference>
<organism evidence="4 5">
    <name type="scientific">Phlyctema vagabunda</name>
    <dbReference type="NCBI Taxonomy" id="108571"/>
    <lineage>
        <taxon>Eukaryota</taxon>
        <taxon>Fungi</taxon>
        <taxon>Dikarya</taxon>
        <taxon>Ascomycota</taxon>
        <taxon>Pezizomycotina</taxon>
        <taxon>Leotiomycetes</taxon>
        <taxon>Helotiales</taxon>
        <taxon>Dermateaceae</taxon>
        <taxon>Phlyctema</taxon>
    </lineage>
</organism>
<keyword evidence="5" id="KW-1185">Reference proteome</keyword>
<dbReference type="InterPro" id="IPR021765">
    <property type="entry name" value="UstYa-like"/>
</dbReference>
<evidence type="ECO:0000313" key="5">
    <source>
        <dbReference type="Proteomes" id="UP001629113"/>
    </source>
</evidence>
<keyword evidence="3" id="KW-0812">Transmembrane</keyword>
<reference evidence="4 5" key="1">
    <citation type="submission" date="2024-06" db="EMBL/GenBank/DDBJ databases">
        <title>Complete genome of Phlyctema vagabunda strain 19-DSS-EL-015.</title>
        <authorList>
            <person name="Fiorenzani C."/>
        </authorList>
    </citation>
    <scope>NUCLEOTIDE SEQUENCE [LARGE SCALE GENOMIC DNA]</scope>
    <source>
        <strain evidence="4 5">19-DSS-EL-015</strain>
    </source>
</reference>
<dbReference type="PANTHER" id="PTHR33365:SF4">
    <property type="entry name" value="CYCLOCHLOROTINE BIOSYNTHESIS PROTEIN O"/>
    <property type="match status" value="1"/>
</dbReference>
<evidence type="ECO:0008006" key="6">
    <source>
        <dbReference type="Google" id="ProtNLM"/>
    </source>
</evidence>
<proteinExistence type="inferred from homology"/>
<feature type="transmembrane region" description="Helical" evidence="3">
    <location>
        <begin position="40"/>
        <end position="66"/>
    </location>
</feature>
<gene>
    <name evidence="4" type="ORF">PVAG01_03796</name>
</gene>
<dbReference type="PANTHER" id="PTHR33365">
    <property type="entry name" value="YALI0B05434P"/>
    <property type="match status" value="1"/>
</dbReference>
<evidence type="ECO:0000256" key="3">
    <source>
        <dbReference type="SAM" id="Phobius"/>
    </source>
</evidence>
<dbReference type="EMBL" id="JBFCZG010000003">
    <property type="protein sequence ID" value="KAL3424515.1"/>
    <property type="molecule type" value="Genomic_DNA"/>
</dbReference>
<evidence type="ECO:0000256" key="1">
    <source>
        <dbReference type="ARBA" id="ARBA00004685"/>
    </source>
</evidence>